<evidence type="ECO:0000313" key="2">
    <source>
        <dbReference type="Proteomes" id="UP000831701"/>
    </source>
</evidence>
<dbReference type="Proteomes" id="UP000831701">
    <property type="component" value="Chromosome 1"/>
</dbReference>
<keyword evidence="2" id="KW-1185">Reference proteome</keyword>
<comment type="caution">
    <text evidence="1">The sequence shown here is derived from an EMBL/GenBank/DDBJ whole genome shotgun (WGS) entry which is preliminary data.</text>
</comment>
<feature type="non-terminal residue" evidence="1">
    <location>
        <position position="1"/>
    </location>
</feature>
<reference evidence="1" key="1">
    <citation type="submission" date="2022-04" db="EMBL/GenBank/DDBJ databases">
        <title>Jade perch genome.</title>
        <authorList>
            <person name="Chao B."/>
        </authorList>
    </citation>
    <scope>NUCLEOTIDE SEQUENCE</scope>
    <source>
        <strain evidence="1">CB-2022</strain>
    </source>
</reference>
<protein>
    <submittedName>
        <fullName evidence="1">Uncharacterized protein</fullName>
    </submittedName>
</protein>
<gene>
    <name evidence="1" type="ORF">L3Q82_008399</name>
</gene>
<dbReference type="EMBL" id="CM041531">
    <property type="protein sequence ID" value="KAI3377358.1"/>
    <property type="molecule type" value="Genomic_DNA"/>
</dbReference>
<name>A0ACB8XB63_9TELE</name>
<evidence type="ECO:0000313" key="1">
    <source>
        <dbReference type="EMBL" id="KAI3377358.1"/>
    </source>
</evidence>
<proteinExistence type="predicted"/>
<organism evidence="1 2">
    <name type="scientific">Scortum barcoo</name>
    <name type="common">barcoo grunter</name>
    <dbReference type="NCBI Taxonomy" id="214431"/>
    <lineage>
        <taxon>Eukaryota</taxon>
        <taxon>Metazoa</taxon>
        <taxon>Chordata</taxon>
        <taxon>Craniata</taxon>
        <taxon>Vertebrata</taxon>
        <taxon>Euteleostomi</taxon>
        <taxon>Actinopterygii</taxon>
        <taxon>Neopterygii</taxon>
        <taxon>Teleostei</taxon>
        <taxon>Neoteleostei</taxon>
        <taxon>Acanthomorphata</taxon>
        <taxon>Eupercaria</taxon>
        <taxon>Centrarchiformes</taxon>
        <taxon>Terapontoidei</taxon>
        <taxon>Terapontidae</taxon>
        <taxon>Scortum</taxon>
    </lineage>
</organism>
<accession>A0ACB8XB63</accession>
<sequence length="149" mass="16445">THSDSSNERDWRREWPGQVFLSHKQSNSAGVGILFSRAFSPQSVELHHVMPGHALMVKALYEKEPMGHGGLLSAPYWIKARGSSREGPQDCSGCRDSTLWALMECTLGQTYRSQSRFDSWSGVEIAVQRIVGPTAESLESLSTMGVHGL</sequence>